<feature type="non-terminal residue" evidence="13">
    <location>
        <position position="1"/>
    </location>
</feature>
<keyword evidence="12" id="KW-1185">Reference proteome</keyword>
<evidence type="ECO:0000256" key="8">
    <source>
        <dbReference type="ARBA" id="ARBA00023224"/>
    </source>
</evidence>
<feature type="transmembrane region" description="Helical" evidence="10">
    <location>
        <begin position="149"/>
        <end position="172"/>
    </location>
</feature>
<keyword evidence="7 9" id="KW-0675">Receptor</keyword>
<evidence type="ECO:0000256" key="6">
    <source>
        <dbReference type="ARBA" id="ARBA00023136"/>
    </source>
</evidence>
<dbReference type="PRINTS" id="PR00237">
    <property type="entry name" value="GPCRRHODOPSN"/>
</dbReference>
<evidence type="ECO:0000256" key="9">
    <source>
        <dbReference type="RuleBase" id="RU000688"/>
    </source>
</evidence>
<dbReference type="InterPro" id="IPR000611">
    <property type="entry name" value="NPY_rcpt"/>
</dbReference>
<accession>A0ABM1RZL0</accession>
<feature type="transmembrane region" description="Helical" evidence="10">
    <location>
        <begin position="18"/>
        <end position="39"/>
    </location>
</feature>
<dbReference type="Proteomes" id="UP000694941">
    <property type="component" value="Unplaced"/>
</dbReference>
<evidence type="ECO:0000256" key="5">
    <source>
        <dbReference type="ARBA" id="ARBA00023040"/>
    </source>
</evidence>
<evidence type="ECO:0000259" key="11">
    <source>
        <dbReference type="PROSITE" id="PS50262"/>
    </source>
</evidence>
<dbReference type="SUPFAM" id="SSF81321">
    <property type="entry name" value="Family A G protein-coupled receptor-like"/>
    <property type="match status" value="1"/>
</dbReference>
<dbReference type="PROSITE" id="PS50262">
    <property type="entry name" value="G_PROTEIN_RECEP_F1_2"/>
    <property type="match status" value="1"/>
</dbReference>
<feature type="transmembrane region" description="Helical" evidence="10">
    <location>
        <begin position="294"/>
        <end position="312"/>
    </location>
</feature>
<proteinExistence type="inferred from homology"/>
<dbReference type="PANTHER" id="PTHR24243:SF224">
    <property type="entry name" value="G-PROTEIN COUPLED RECEPTOR 19-RELATED"/>
    <property type="match status" value="1"/>
</dbReference>
<feature type="domain" description="G-protein coupled receptors family 1 profile" evidence="11">
    <location>
        <begin position="1"/>
        <end position="354"/>
    </location>
</feature>
<evidence type="ECO:0000256" key="4">
    <source>
        <dbReference type="ARBA" id="ARBA00022989"/>
    </source>
</evidence>
<reference evidence="13" key="1">
    <citation type="submission" date="2025-08" db="UniProtKB">
        <authorList>
            <consortium name="RefSeq"/>
        </authorList>
    </citation>
    <scope>IDENTIFICATION</scope>
    <source>
        <tissue evidence="13">Muscle</tissue>
    </source>
</reference>
<keyword evidence="4 10" id="KW-1133">Transmembrane helix</keyword>
<gene>
    <name evidence="13" type="primary">LOC106477563</name>
</gene>
<feature type="transmembrane region" description="Helical" evidence="10">
    <location>
        <begin position="98"/>
        <end position="118"/>
    </location>
</feature>
<feature type="transmembrane region" description="Helical" evidence="10">
    <location>
        <begin position="59"/>
        <end position="77"/>
    </location>
</feature>
<keyword evidence="6 10" id="KW-0472">Membrane</keyword>
<evidence type="ECO:0000313" key="13">
    <source>
        <dbReference type="RefSeq" id="XP_022236815.1"/>
    </source>
</evidence>
<dbReference type="InterPro" id="IPR000276">
    <property type="entry name" value="GPCR_Rhodpsn"/>
</dbReference>
<sequence>LVILVVAFHRRMHTITNFFLTNLAVADFCVGLFCVYQNLYNYLAESWSLGNFLCKMYHFVQSLSYTASIGILTVICLERYVAIVHPMWKKRIITTRRLRVVMALVWTVSAVYCSPRLFMFGTSAVPLRGTHFVICHMKRSLYNSKTYDIVNFVVCFLLPLTIISVVYSIICVRLWKSRIPKQTNEIRLTSLAESGSDTNAFSSAASLNVRRSSSSGNFFGKSVTNRSCSNLTSSFTITGLRDVDRSRLDVDHTAVVLHKDTRNLRHKTSTLILKKSRTSQHNANTTVLKARRRVIRLLVAVVFTFTLCNLPFHARKFWQYWSPNYRGGSSSSAVFTIVTTLIFYLNSGLNPILYAFLSKNFRHSIMDLLQCRLHRRMTFRRRTRRYHSDISGNPNTTYRSQEI</sequence>
<dbReference type="RefSeq" id="XP_022236815.1">
    <property type="nucleotide sequence ID" value="XM_022381107.1"/>
</dbReference>
<dbReference type="Pfam" id="PF00001">
    <property type="entry name" value="7tm_1"/>
    <property type="match status" value="1"/>
</dbReference>
<keyword evidence="5 9" id="KW-0297">G-protein coupled receptor</keyword>
<evidence type="ECO:0000256" key="7">
    <source>
        <dbReference type="ARBA" id="ARBA00023170"/>
    </source>
</evidence>
<dbReference type="PROSITE" id="PS00237">
    <property type="entry name" value="G_PROTEIN_RECEP_F1_1"/>
    <property type="match status" value="1"/>
</dbReference>
<dbReference type="InterPro" id="IPR017452">
    <property type="entry name" value="GPCR_Rhodpsn_7TM"/>
</dbReference>
<comment type="similarity">
    <text evidence="2 9">Belongs to the G-protein coupled receptor 1 family.</text>
</comment>
<dbReference type="GeneID" id="106477563"/>
<evidence type="ECO:0000256" key="3">
    <source>
        <dbReference type="ARBA" id="ARBA00022692"/>
    </source>
</evidence>
<evidence type="ECO:0000256" key="2">
    <source>
        <dbReference type="ARBA" id="ARBA00010663"/>
    </source>
</evidence>
<dbReference type="PRINTS" id="PR01012">
    <property type="entry name" value="NRPEPTIDEYR"/>
</dbReference>
<protein>
    <submittedName>
        <fullName evidence="13">Trissin receptor-like</fullName>
    </submittedName>
</protein>
<organism evidence="12 13">
    <name type="scientific">Limulus polyphemus</name>
    <name type="common">Atlantic horseshoe crab</name>
    <dbReference type="NCBI Taxonomy" id="6850"/>
    <lineage>
        <taxon>Eukaryota</taxon>
        <taxon>Metazoa</taxon>
        <taxon>Ecdysozoa</taxon>
        <taxon>Arthropoda</taxon>
        <taxon>Chelicerata</taxon>
        <taxon>Merostomata</taxon>
        <taxon>Xiphosura</taxon>
        <taxon>Limulidae</taxon>
        <taxon>Limulus</taxon>
    </lineage>
</organism>
<dbReference type="PANTHER" id="PTHR24243">
    <property type="entry name" value="G-PROTEIN COUPLED RECEPTOR"/>
    <property type="match status" value="1"/>
</dbReference>
<comment type="subcellular location">
    <subcellularLocation>
        <location evidence="1">Membrane</location>
        <topology evidence="1">Multi-pass membrane protein</topology>
    </subcellularLocation>
</comment>
<keyword evidence="3 9" id="KW-0812">Transmembrane</keyword>
<feature type="transmembrane region" description="Helical" evidence="10">
    <location>
        <begin position="332"/>
        <end position="357"/>
    </location>
</feature>
<evidence type="ECO:0000313" key="12">
    <source>
        <dbReference type="Proteomes" id="UP000694941"/>
    </source>
</evidence>
<keyword evidence="8 9" id="KW-0807">Transducer</keyword>
<evidence type="ECO:0000256" key="10">
    <source>
        <dbReference type="SAM" id="Phobius"/>
    </source>
</evidence>
<name>A0ABM1RZL0_LIMPO</name>
<evidence type="ECO:0000256" key="1">
    <source>
        <dbReference type="ARBA" id="ARBA00004141"/>
    </source>
</evidence>
<dbReference type="Gene3D" id="1.20.1070.10">
    <property type="entry name" value="Rhodopsin 7-helix transmembrane proteins"/>
    <property type="match status" value="2"/>
</dbReference>